<protein>
    <recommendedName>
        <fullName evidence="5">BAG domain-containing protein</fullName>
    </recommendedName>
</protein>
<dbReference type="PANTHER" id="PTHR37174">
    <property type="entry name" value="FORKHEAD-ASSOCIATED DOMAIN PROTEIN"/>
    <property type="match status" value="1"/>
</dbReference>
<dbReference type="Proteomes" id="UP001633002">
    <property type="component" value="Unassembled WGS sequence"/>
</dbReference>
<dbReference type="PANTHER" id="PTHR37174:SF2">
    <property type="entry name" value="FORKHEAD-ASSOCIATED DOMAIN PROTEIN"/>
    <property type="match status" value="1"/>
</dbReference>
<evidence type="ECO:0000313" key="3">
    <source>
        <dbReference type="EMBL" id="KAL3678682.1"/>
    </source>
</evidence>
<dbReference type="EMBL" id="JBJQOH010000007">
    <property type="protein sequence ID" value="KAL3678682.1"/>
    <property type="molecule type" value="Genomic_DNA"/>
</dbReference>
<dbReference type="AlphaFoldDB" id="A0ABD3GKK9"/>
<sequence length="496" mass="55114">MATGMASPILLKWDYSCSGKLVLCPVAVSSSVSRWAWQSAAVGRCGMHLQSYQLFKNWAEIGSQRRIRRLISPVMDYSVRPTSDEGPSTDELKAELEALLQEASQARDRYESSRARFMRLAQVAEQLQQRAVFELKLGNDGNARQLLTEKKKVMGAADISKRRSQLYEVLSNKLSEAISEKESQLMAALASAPSKVTTDEAPTVRVIFPKENDALPVEEVFEEELERILASGVDGQAPPFPPQEESVNGDSRAFTDAQRDGHTDIETVRSPDDLLGARSFGGGHETAGINQRESTDDDTDRTDLGDNHQVFKPAKEDRHGQETSAWQEMESAAKDLERDVLCLQEESERLATQLESVFSDDEDDADSSLTNEGEYVLSNVKARLEVPASGEENEAEREVGMKEESEEPSVVSDEEKKPKVDAKLVFEEYLLDMDSQVAGLETKLQNFVLTADILLGSNSDKKDERVVLVKDLLQQVHNLRTRILDGVNMSIGQQSQ</sequence>
<evidence type="ECO:0000256" key="2">
    <source>
        <dbReference type="SAM" id="MobiDB-lite"/>
    </source>
</evidence>
<comment type="caution">
    <text evidence="3">The sequence shown here is derived from an EMBL/GenBank/DDBJ whole genome shotgun (WGS) entry which is preliminary data.</text>
</comment>
<evidence type="ECO:0000256" key="1">
    <source>
        <dbReference type="SAM" id="Coils"/>
    </source>
</evidence>
<proteinExistence type="predicted"/>
<feature type="region of interest" description="Disordered" evidence="2">
    <location>
        <begin position="386"/>
        <end position="415"/>
    </location>
</feature>
<reference evidence="3 4" key="1">
    <citation type="submission" date="2024-09" db="EMBL/GenBank/DDBJ databases">
        <title>Chromosome-scale assembly of Riccia sorocarpa.</title>
        <authorList>
            <person name="Paukszto L."/>
        </authorList>
    </citation>
    <scope>NUCLEOTIDE SEQUENCE [LARGE SCALE GENOMIC DNA]</scope>
    <source>
        <strain evidence="3">LP-2024</strain>
        <tissue evidence="3">Aerial parts of the thallus</tissue>
    </source>
</reference>
<keyword evidence="4" id="KW-1185">Reference proteome</keyword>
<evidence type="ECO:0008006" key="5">
    <source>
        <dbReference type="Google" id="ProtNLM"/>
    </source>
</evidence>
<organism evidence="3 4">
    <name type="scientific">Riccia sorocarpa</name>
    <dbReference type="NCBI Taxonomy" id="122646"/>
    <lineage>
        <taxon>Eukaryota</taxon>
        <taxon>Viridiplantae</taxon>
        <taxon>Streptophyta</taxon>
        <taxon>Embryophyta</taxon>
        <taxon>Marchantiophyta</taxon>
        <taxon>Marchantiopsida</taxon>
        <taxon>Marchantiidae</taxon>
        <taxon>Marchantiales</taxon>
        <taxon>Ricciaceae</taxon>
        <taxon>Riccia</taxon>
    </lineage>
</organism>
<keyword evidence="1" id="KW-0175">Coiled coil</keyword>
<name>A0ABD3GKK9_9MARC</name>
<gene>
    <name evidence="3" type="ORF">R1sor_021638</name>
</gene>
<feature type="region of interest" description="Disordered" evidence="2">
    <location>
        <begin position="266"/>
        <end position="332"/>
    </location>
</feature>
<accession>A0ABD3GKK9</accession>
<feature type="coiled-coil region" evidence="1">
    <location>
        <begin position="89"/>
        <end position="116"/>
    </location>
</feature>
<evidence type="ECO:0000313" key="4">
    <source>
        <dbReference type="Proteomes" id="UP001633002"/>
    </source>
</evidence>